<accession>A0A1B6NST9</accession>
<feature type="region of interest" description="Disordered" evidence="1">
    <location>
        <begin position="29"/>
        <end position="278"/>
    </location>
</feature>
<feature type="compositionally biased region" description="Gly residues" evidence="1">
    <location>
        <begin position="214"/>
        <end position="227"/>
    </location>
</feature>
<feature type="compositionally biased region" description="Basic and acidic residues" evidence="1">
    <location>
        <begin position="97"/>
        <end position="107"/>
    </location>
</feature>
<evidence type="ECO:0000313" key="2">
    <source>
        <dbReference type="EMBL" id="KTF05797.1"/>
    </source>
</evidence>
<feature type="compositionally biased region" description="Basic and acidic residues" evidence="1">
    <location>
        <begin position="65"/>
        <end position="77"/>
    </location>
</feature>
<feature type="compositionally biased region" description="Basic and acidic residues" evidence="1">
    <location>
        <begin position="192"/>
        <end position="205"/>
    </location>
</feature>
<protein>
    <submittedName>
        <fullName evidence="2">Secreted protein</fullName>
    </submittedName>
</protein>
<gene>
    <name evidence="2" type="ORF">MGSAQ_002705</name>
</gene>
<name>A0A1B6NST9_9ZZZZ</name>
<evidence type="ECO:0000256" key="1">
    <source>
        <dbReference type="SAM" id="MobiDB-lite"/>
    </source>
</evidence>
<comment type="caution">
    <text evidence="2">The sequence shown here is derived from an EMBL/GenBank/DDBJ whole genome shotgun (WGS) entry which is preliminary data.</text>
</comment>
<dbReference type="AlphaFoldDB" id="A0A1B6NST9"/>
<sequence>MAFRHDGDRAGLCGSAGAAAVVARAGGTVADACARDTGRGSTARGEPGPHPRADPGRGAGCPPCRSDRGARRSDRRAASRPPAGGAAGDKSGRNTPARREGRRGERARGRHPAGTARRDDPAVQAAVGRDATRAAGRPAAVAERPAGGPADPVPRSGRPVPDRAAGPQQGAGRGIGPPARTDPVPAQPQRTDQPRGRQPDPRPEGRQAAAGCLGRDGSGTHPGGFGADGRDALRPAVQLARRRRQAVASRRGGQDAARQGHGHRQQGVAERLRGLGDA</sequence>
<feature type="compositionally biased region" description="Low complexity" evidence="1">
    <location>
        <begin position="133"/>
        <end position="150"/>
    </location>
</feature>
<dbReference type="EMBL" id="AYSL01001559">
    <property type="protein sequence ID" value="KTF05797.1"/>
    <property type="molecule type" value="Genomic_DNA"/>
</dbReference>
<organism evidence="2">
    <name type="scientific">marine sediment metagenome</name>
    <dbReference type="NCBI Taxonomy" id="412755"/>
    <lineage>
        <taxon>unclassified sequences</taxon>
        <taxon>metagenomes</taxon>
        <taxon>ecological metagenomes</taxon>
    </lineage>
</organism>
<proteinExistence type="predicted"/>
<reference evidence="2" key="1">
    <citation type="submission" date="2013-11" db="EMBL/GenBank/DDBJ databases">
        <title>Microbial diversity, functional groups and degradation webs in Northern and Southern Mediterranean and Red Sea marine crude oil polluted sites.</title>
        <authorList>
            <person name="Daffonchio D."/>
            <person name="Mapelli F."/>
            <person name="Ferrer M."/>
            <person name="Richter M."/>
            <person name="Cherif A."/>
            <person name="Malkawi H.I."/>
            <person name="Yakimov M.M."/>
            <person name="Abdel-Fattah Y.R."/>
            <person name="Blaghen M."/>
            <person name="Golyshin P.N."/>
            <person name="Kalogerakis N."/>
            <person name="Boon N."/>
            <person name="Magagnini M."/>
            <person name="Fava F."/>
        </authorList>
    </citation>
    <scope>NUCLEOTIDE SEQUENCE</scope>
</reference>